<evidence type="ECO:0000313" key="3">
    <source>
        <dbReference type="EMBL" id="EFE08063.1"/>
    </source>
</evidence>
<accession>D4BDL4</accession>
<dbReference type="Proteomes" id="UP000003880">
    <property type="component" value="Unassembled WGS sequence"/>
</dbReference>
<dbReference type="AlphaFoldDB" id="D4BDL4"/>
<dbReference type="PROSITE" id="PS50835">
    <property type="entry name" value="IG_LIKE"/>
    <property type="match status" value="1"/>
</dbReference>
<organism evidence="3 4">
    <name type="scientific">Citrobacter youngae ATCC 29220</name>
    <dbReference type="NCBI Taxonomy" id="500640"/>
    <lineage>
        <taxon>Bacteria</taxon>
        <taxon>Pseudomonadati</taxon>
        <taxon>Pseudomonadota</taxon>
        <taxon>Gammaproteobacteria</taxon>
        <taxon>Enterobacterales</taxon>
        <taxon>Enterobacteriaceae</taxon>
        <taxon>Citrobacter</taxon>
        <taxon>Citrobacter freundii complex</taxon>
    </lineage>
</organism>
<proteinExistence type="predicted"/>
<dbReference type="HOGENOM" id="CLU_207829_0_0_6"/>
<protein>
    <recommendedName>
        <fullName evidence="2">Ig-like domain-containing protein</fullName>
    </recommendedName>
</protein>
<reference evidence="3 4" key="1">
    <citation type="submission" date="2010-02" db="EMBL/GenBank/DDBJ databases">
        <authorList>
            <person name="Weinstock G."/>
            <person name="Sodergren E."/>
            <person name="Clifton S."/>
            <person name="Fulton L."/>
            <person name="Fulton B."/>
            <person name="Courtney L."/>
            <person name="Fronick C."/>
            <person name="Harrison M."/>
            <person name="Strong C."/>
            <person name="Farmer C."/>
            <person name="Delahaunty K."/>
            <person name="Markovic C."/>
            <person name="Hall O."/>
            <person name="Minx P."/>
            <person name="Tomlinson C."/>
            <person name="Mitreva M."/>
            <person name="Nelson J."/>
            <person name="Hou S."/>
            <person name="Wollam A."/>
            <person name="Pepin K.H."/>
            <person name="Johnson M."/>
            <person name="Bhonagiri V."/>
            <person name="Zhang X."/>
            <person name="Suruliraj S."/>
            <person name="Warren W."/>
            <person name="Chinwalla A."/>
            <person name="Mardis E.R."/>
            <person name="Wilson R.K."/>
        </authorList>
    </citation>
    <scope>NUCLEOTIDE SEQUENCE [LARGE SCALE GENOMIC DNA]</scope>
    <source>
        <strain evidence="3 4">ATCC 29220</strain>
    </source>
</reference>
<feature type="domain" description="Ig-like" evidence="2">
    <location>
        <begin position="16"/>
        <end position="74"/>
    </location>
</feature>
<name>D4BDL4_9ENTR</name>
<gene>
    <name evidence="3" type="ORF">CIT292_08581</name>
</gene>
<sequence length="74" mass="8620">MYANVNIRWMIPMLKPEVIESAIAEMATQQGVTLNAADKLELRCRVAGTLAAKERHRQRMTAQEYHWRKPSPRR</sequence>
<evidence type="ECO:0000259" key="2">
    <source>
        <dbReference type="PROSITE" id="PS50835"/>
    </source>
</evidence>
<dbReference type="eggNOG" id="ENOG5033IJU">
    <property type="taxonomic scope" value="Bacteria"/>
</dbReference>
<comment type="caution">
    <text evidence="3">The sequence shown here is derived from an EMBL/GenBank/DDBJ whole genome shotgun (WGS) entry which is preliminary data.</text>
</comment>
<feature type="region of interest" description="Disordered" evidence="1">
    <location>
        <begin position="55"/>
        <end position="74"/>
    </location>
</feature>
<evidence type="ECO:0000313" key="4">
    <source>
        <dbReference type="Proteomes" id="UP000003880"/>
    </source>
</evidence>
<dbReference type="EMBL" id="ABWL02000009">
    <property type="protein sequence ID" value="EFE08063.1"/>
    <property type="molecule type" value="Genomic_DNA"/>
</dbReference>
<dbReference type="InterPro" id="IPR007110">
    <property type="entry name" value="Ig-like_dom"/>
</dbReference>
<evidence type="ECO:0000256" key="1">
    <source>
        <dbReference type="SAM" id="MobiDB-lite"/>
    </source>
</evidence>